<proteinExistence type="predicted"/>
<dbReference type="AlphaFoldDB" id="A0A9Q1QCG9"/>
<dbReference type="OrthoDB" id="1875580at2759"/>
<name>A0A9Q1QCG9_9CARY</name>
<evidence type="ECO:0000313" key="4">
    <source>
        <dbReference type="EMBL" id="KAJ8435780.1"/>
    </source>
</evidence>
<comment type="caution">
    <text evidence="4">The sequence shown here is derived from an EMBL/GenBank/DDBJ whole genome shotgun (WGS) entry which is preliminary data.</text>
</comment>
<evidence type="ECO:0000256" key="3">
    <source>
        <dbReference type="SAM" id="Phobius"/>
    </source>
</evidence>
<dbReference type="PANTHER" id="PTHR31234">
    <property type="entry name" value="LATE EMBRYOGENESIS ABUNDANT (LEA) HYDROXYPROLINE-RICH GLYCOPROTEIN FAMILY"/>
    <property type="match status" value="1"/>
</dbReference>
<keyword evidence="3" id="KW-1133">Transmembrane helix</keyword>
<protein>
    <recommendedName>
        <fullName evidence="6">Late embryogenesis abundant protein LEA-2 subgroup domain-containing protein</fullName>
    </recommendedName>
</protein>
<keyword evidence="3" id="KW-0812">Transmembrane</keyword>
<dbReference type="PANTHER" id="PTHR31234:SF66">
    <property type="entry name" value="LATE EMBRYOGENESIS ABUNDANT PROTEIN"/>
    <property type="match status" value="1"/>
</dbReference>
<evidence type="ECO:0008006" key="6">
    <source>
        <dbReference type="Google" id="ProtNLM"/>
    </source>
</evidence>
<evidence type="ECO:0000313" key="5">
    <source>
        <dbReference type="Proteomes" id="UP001153076"/>
    </source>
</evidence>
<evidence type="ECO:0000256" key="2">
    <source>
        <dbReference type="ARBA" id="ARBA00023136"/>
    </source>
</evidence>
<dbReference type="InterPro" id="IPR044839">
    <property type="entry name" value="NDR1-like"/>
</dbReference>
<keyword evidence="5" id="KW-1185">Reference proteome</keyword>
<keyword evidence="2 3" id="KW-0472">Membrane</keyword>
<comment type="subcellular location">
    <subcellularLocation>
        <location evidence="1">Membrane</location>
    </subcellularLocation>
</comment>
<feature type="transmembrane region" description="Helical" evidence="3">
    <location>
        <begin position="14"/>
        <end position="44"/>
    </location>
</feature>
<dbReference type="GO" id="GO:0098542">
    <property type="term" value="P:defense response to other organism"/>
    <property type="evidence" value="ECO:0007669"/>
    <property type="project" value="InterPro"/>
</dbReference>
<gene>
    <name evidence="4" type="ORF">Cgig2_019199</name>
</gene>
<dbReference type="EMBL" id="JAKOGI010000388">
    <property type="protein sequence ID" value="KAJ8435780.1"/>
    <property type="molecule type" value="Genomic_DNA"/>
</dbReference>
<sequence length="224" mass="24979">MPKPVIGPERRTHPLIWCIAIICTALTVLVIFAGLVVCIGYLAIRPKVPYVSVTQAHLDRFTNDQAGLLNVRLSITFEARNDNLKAHASFSDFQYKLSFHGIHVATLRNWDFPIGPNASVVFPFVVEADSIPLDPNLMAVVDSSLKQNRISFELGGHTRTRWRVGRLGSVKFWSHLNCDLRFQVDGTSIDSHLVAWGSFGVVLEFQIGAVRLSPINDLQLCEDV</sequence>
<dbReference type="Proteomes" id="UP001153076">
    <property type="component" value="Unassembled WGS sequence"/>
</dbReference>
<organism evidence="4 5">
    <name type="scientific">Carnegiea gigantea</name>
    <dbReference type="NCBI Taxonomy" id="171969"/>
    <lineage>
        <taxon>Eukaryota</taxon>
        <taxon>Viridiplantae</taxon>
        <taxon>Streptophyta</taxon>
        <taxon>Embryophyta</taxon>
        <taxon>Tracheophyta</taxon>
        <taxon>Spermatophyta</taxon>
        <taxon>Magnoliopsida</taxon>
        <taxon>eudicotyledons</taxon>
        <taxon>Gunneridae</taxon>
        <taxon>Pentapetalae</taxon>
        <taxon>Caryophyllales</taxon>
        <taxon>Cactineae</taxon>
        <taxon>Cactaceae</taxon>
        <taxon>Cactoideae</taxon>
        <taxon>Echinocereeae</taxon>
        <taxon>Carnegiea</taxon>
    </lineage>
</organism>
<dbReference type="GO" id="GO:0005886">
    <property type="term" value="C:plasma membrane"/>
    <property type="evidence" value="ECO:0007669"/>
    <property type="project" value="TreeGrafter"/>
</dbReference>
<accession>A0A9Q1QCG9</accession>
<evidence type="ECO:0000256" key="1">
    <source>
        <dbReference type="ARBA" id="ARBA00004370"/>
    </source>
</evidence>
<reference evidence="4" key="1">
    <citation type="submission" date="2022-04" db="EMBL/GenBank/DDBJ databases">
        <title>Carnegiea gigantea Genome sequencing and assembly v2.</title>
        <authorList>
            <person name="Copetti D."/>
            <person name="Sanderson M.J."/>
            <person name="Burquez A."/>
            <person name="Wojciechowski M.F."/>
        </authorList>
    </citation>
    <scope>NUCLEOTIDE SEQUENCE</scope>
    <source>
        <strain evidence="4">SGP5-SGP5p</strain>
        <tissue evidence="4">Aerial part</tissue>
    </source>
</reference>